<dbReference type="HOGENOM" id="CLU_011929_0_0_9"/>
<feature type="transmembrane region" description="Helical" evidence="6">
    <location>
        <begin position="591"/>
        <end position="610"/>
    </location>
</feature>
<organism evidence="8 9">
    <name type="scientific">Alkaliphilus metalliredigens (strain QYMF)</name>
    <dbReference type="NCBI Taxonomy" id="293826"/>
    <lineage>
        <taxon>Bacteria</taxon>
        <taxon>Bacillati</taxon>
        <taxon>Bacillota</taxon>
        <taxon>Clostridia</taxon>
        <taxon>Peptostreptococcales</taxon>
        <taxon>Natronincolaceae</taxon>
        <taxon>Alkaliphilus</taxon>
    </lineage>
</organism>
<dbReference type="Pfam" id="PF04932">
    <property type="entry name" value="Wzy_C"/>
    <property type="match status" value="1"/>
</dbReference>
<feature type="transmembrane region" description="Helical" evidence="6">
    <location>
        <begin position="52"/>
        <end position="70"/>
    </location>
</feature>
<dbReference type="SMART" id="SM00028">
    <property type="entry name" value="TPR"/>
    <property type="match status" value="3"/>
</dbReference>
<feature type="transmembrane region" description="Helical" evidence="6">
    <location>
        <begin position="176"/>
        <end position="195"/>
    </location>
</feature>
<evidence type="ECO:0000256" key="4">
    <source>
        <dbReference type="ARBA" id="ARBA00023136"/>
    </source>
</evidence>
<keyword evidence="4 6" id="KW-0472">Membrane</keyword>
<dbReference type="InterPro" id="IPR011990">
    <property type="entry name" value="TPR-like_helical_dom_sf"/>
</dbReference>
<feature type="transmembrane region" description="Helical" evidence="6">
    <location>
        <begin position="282"/>
        <end position="303"/>
    </location>
</feature>
<feature type="transmembrane region" description="Helical" evidence="6">
    <location>
        <begin position="26"/>
        <end position="46"/>
    </location>
</feature>
<dbReference type="PROSITE" id="PS50005">
    <property type="entry name" value="TPR"/>
    <property type="match status" value="1"/>
</dbReference>
<gene>
    <name evidence="8" type="ordered locus">Amet_0193</name>
</gene>
<feature type="transmembrane region" description="Helical" evidence="6">
    <location>
        <begin position="252"/>
        <end position="270"/>
    </location>
</feature>
<sequence length="988" mass="111727">MLKVLTKGTKGKTKAGVTKQSKRQSVLLFILLGVLVFYPPFFRGLFFERERLLTHALSFGLFMTYLMDQIIKGEKIDVNSPFDYIGGLLIFAYVLPVVFFQWANLREAVGMILWQVNLFVVYFMVKEYAQEEKYRRWILDIVLLSGVITAIVGILGAVGIVNLADVVLGNRIASTFQYPNTLAALMMALFFIVTGLQSQEENSWKKYFYATSGFLMIFTFIFTYSRAAWMMLPIFALLYIAFAPGKSRTDGIFYMIAVAVPNILILQPFTSSLSAEEANLGGIIIVAVGMLVFAVLYMGLEIVKRKLTEKHQRLIYVLLAVIFVAAGGFVYVALNITEPLTFDNTTVSENRTNQIQRTIQQVDPLSQYELQLQVESTSIDESQWPWRVQIYGVDEAGQRQLLEQRIGEINESGEVRIPFDTLERTTDVVLYLRNQHPETKVTFEQVSLYDNQDNLIKDVKLSYKYLPETLVSRFNAIDLSEGSSTTRFAYYRDSLSIFKEHPLIGAGGGAWSGIYTKYQSEPYHSTEAHNYYSQTLVETGMVGITLITGLIVLIATLGYYAMKGKNIVQYSIVMGIIALLGHSAIDFNFSYLSIALILWVLIGLLDVTPLKQLKGLKSLKEREFKVGGQLSALVITLPLLLVTLSFYSAHQASGQGIYAMETGDHQRGFQLLESAVTRDPFNENLRLDYAQVLRGIVTEDGQANFMKEAEEQLLNAEKYAPYKPEVLQRLAGYYLSTGNFAQAEVYVEKLVQIAPLRESSYEVKANIYSAIGDYYLSESQDELALQMYEKVLEVIEDLRRTNQELDKPFSLTSEMMSQVFNARYIVENIDSEEKLANLDNIIFSAYLDIHVSEENTLPQGWWTWNREGGEVKVKVTEEGANVTNVGTDLGILLSPRLELNPSKTYGVDVQISSDVKDDDIQIVVHSRSGTATQFSQRSLGEPMEGNLYRFTFETTDDIEPGGQDIRFYHYGDSEQSFTVNQVMIYEIE</sequence>
<keyword evidence="5" id="KW-0802">TPR repeat</keyword>
<evidence type="ECO:0000313" key="8">
    <source>
        <dbReference type="EMBL" id="ABR46430.1"/>
    </source>
</evidence>
<keyword evidence="2 6" id="KW-0812">Transmembrane</keyword>
<dbReference type="SUPFAM" id="SSF48452">
    <property type="entry name" value="TPR-like"/>
    <property type="match status" value="1"/>
</dbReference>
<feature type="transmembrane region" description="Helical" evidence="6">
    <location>
        <begin position="630"/>
        <end position="649"/>
    </location>
</feature>
<comment type="subcellular location">
    <subcellularLocation>
        <location evidence="1">Membrane</location>
        <topology evidence="1">Multi-pass membrane protein</topology>
    </subcellularLocation>
</comment>
<feature type="repeat" description="TPR" evidence="5">
    <location>
        <begin position="765"/>
        <end position="798"/>
    </location>
</feature>
<feature type="transmembrane region" description="Helical" evidence="6">
    <location>
        <begin position="228"/>
        <end position="245"/>
    </location>
</feature>
<dbReference type="KEGG" id="amt:Amet_0193"/>
<feature type="transmembrane region" description="Helical" evidence="6">
    <location>
        <begin position="540"/>
        <end position="560"/>
    </location>
</feature>
<feature type="transmembrane region" description="Helical" evidence="6">
    <location>
        <begin position="82"/>
        <end position="102"/>
    </location>
</feature>
<dbReference type="Pfam" id="PF13424">
    <property type="entry name" value="TPR_12"/>
    <property type="match status" value="1"/>
</dbReference>
<dbReference type="GO" id="GO:0016020">
    <property type="term" value="C:membrane"/>
    <property type="evidence" value="ECO:0007669"/>
    <property type="project" value="UniProtKB-SubCell"/>
</dbReference>
<dbReference type="Proteomes" id="UP000001572">
    <property type="component" value="Chromosome"/>
</dbReference>
<name>A6TJR2_ALKMQ</name>
<accession>A6TJR2</accession>
<evidence type="ECO:0000256" key="6">
    <source>
        <dbReference type="SAM" id="Phobius"/>
    </source>
</evidence>
<dbReference type="InterPro" id="IPR019734">
    <property type="entry name" value="TPR_rpt"/>
</dbReference>
<dbReference type="EMBL" id="CP000724">
    <property type="protein sequence ID" value="ABR46430.1"/>
    <property type="molecule type" value="Genomic_DNA"/>
</dbReference>
<dbReference type="InterPro" id="IPR051533">
    <property type="entry name" value="WaaL-like"/>
</dbReference>
<dbReference type="AlphaFoldDB" id="A6TJR2"/>
<proteinExistence type="predicted"/>
<dbReference type="eggNOG" id="COG0457">
    <property type="taxonomic scope" value="Bacteria"/>
</dbReference>
<dbReference type="PANTHER" id="PTHR37422:SF13">
    <property type="entry name" value="LIPOPOLYSACCHARIDE BIOSYNTHESIS PROTEIN PA4999-RELATED"/>
    <property type="match status" value="1"/>
</dbReference>
<dbReference type="Gene3D" id="1.25.40.10">
    <property type="entry name" value="Tetratricopeptide repeat domain"/>
    <property type="match status" value="1"/>
</dbReference>
<dbReference type="eggNOG" id="COG3307">
    <property type="taxonomic scope" value="Bacteria"/>
</dbReference>
<evidence type="ECO:0000313" key="9">
    <source>
        <dbReference type="Proteomes" id="UP000001572"/>
    </source>
</evidence>
<protein>
    <submittedName>
        <fullName evidence="8">O-antigen polymerase</fullName>
    </submittedName>
</protein>
<evidence type="ECO:0000256" key="3">
    <source>
        <dbReference type="ARBA" id="ARBA00022989"/>
    </source>
</evidence>
<evidence type="ECO:0000256" key="2">
    <source>
        <dbReference type="ARBA" id="ARBA00022692"/>
    </source>
</evidence>
<dbReference type="PANTHER" id="PTHR37422">
    <property type="entry name" value="TEICHURONIC ACID BIOSYNTHESIS PROTEIN TUAE"/>
    <property type="match status" value="1"/>
</dbReference>
<evidence type="ECO:0000256" key="5">
    <source>
        <dbReference type="PROSITE-ProRule" id="PRU00339"/>
    </source>
</evidence>
<dbReference type="eggNOG" id="COG1287">
    <property type="taxonomic scope" value="Bacteria"/>
</dbReference>
<feature type="domain" description="O-antigen ligase-related" evidence="7">
    <location>
        <begin position="475"/>
        <end position="547"/>
    </location>
</feature>
<dbReference type="Gene3D" id="2.60.120.260">
    <property type="entry name" value="Galactose-binding domain-like"/>
    <property type="match status" value="1"/>
</dbReference>
<dbReference type="InterPro" id="IPR007016">
    <property type="entry name" value="O-antigen_ligase-rel_domated"/>
</dbReference>
<evidence type="ECO:0000256" key="1">
    <source>
        <dbReference type="ARBA" id="ARBA00004141"/>
    </source>
</evidence>
<feature type="transmembrane region" description="Helical" evidence="6">
    <location>
        <begin position="207"/>
        <end position="222"/>
    </location>
</feature>
<evidence type="ECO:0000259" key="7">
    <source>
        <dbReference type="Pfam" id="PF04932"/>
    </source>
</evidence>
<keyword evidence="3 6" id="KW-1133">Transmembrane helix</keyword>
<feature type="transmembrane region" description="Helical" evidence="6">
    <location>
        <begin position="315"/>
        <end position="334"/>
    </location>
</feature>
<feature type="transmembrane region" description="Helical" evidence="6">
    <location>
        <begin position="567"/>
        <end position="585"/>
    </location>
</feature>
<keyword evidence="9" id="KW-1185">Reference proteome</keyword>
<feature type="transmembrane region" description="Helical" evidence="6">
    <location>
        <begin position="108"/>
        <end position="125"/>
    </location>
</feature>
<reference evidence="9" key="1">
    <citation type="journal article" date="2016" name="Genome Announc.">
        <title>Complete genome sequence of Alkaliphilus metalliredigens strain QYMF, an alkaliphilic and metal-reducing bacterium isolated from borax-contaminated leachate ponds.</title>
        <authorList>
            <person name="Hwang C."/>
            <person name="Copeland A."/>
            <person name="Lucas S."/>
            <person name="Lapidus A."/>
            <person name="Barry K."/>
            <person name="Detter J.C."/>
            <person name="Glavina Del Rio T."/>
            <person name="Hammon N."/>
            <person name="Israni S."/>
            <person name="Dalin E."/>
            <person name="Tice H."/>
            <person name="Pitluck S."/>
            <person name="Chertkov O."/>
            <person name="Brettin T."/>
            <person name="Bruce D."/>
            <person name="Han C."/>
            <person name="Schmutz J."/>
            <person name="Larimer F."/>
            <person name="Land M.L."/>
            <person name="Hauser L."/>
            <person name="Kyrpides N."/>
            <person name="Mikhailova N."/>
            <person name="Ye Q."/>
            <person name="Zhou J."/>
            <person name="Richardson P."/>
            <person name="Fields M.W."/>
        </authorList>
    </citation>
    <scope>NUCLEOTIDE SEQUENCE [LARGE SCALE GENOMIC DNA]</scope>
    <source>
        <strain evidence="9">QYMF</strain>
    </source>
</reference>
<dbReference type="STRING" id="293826.Amet_0193"/>
<feature type="transmembrane region" description="Helical" evidence="6">
    <location>
        <begin position="137"/>
        <end position="164"/>
    </location>
</feature>